<dbReference type="AlphaFoldDB" id="A0A2V3HS18"/>
<feature type="compositionally biased region" description="Acidic residues" evidence="1">
    <location>
        <begin position="1"/>
        <end position="12"/>
    </location>
</feature>
<evidence type="ECO:0000313" key="2">
    <source>
        <dbReference type="EMBL" id="PXF21938.1"/>
    </source>
</evidence>
<reference evidence="2 3" key="1">
    <citation type="journal article" date="2015" name="Nat. Commun.">
        <title>Genomic and transcriptomic evidence for scavenging of diverse organic compounds by widespread deep-sea archaea.</title>
        <authorList>
            <person name="Li M."/>
            <person name="Baker B.J."/>
            <person name="Anantharaman K."/>
            <person name="Jain S."/>
            <person name="Breier J.A."/>
            <person name="Dick G.J."/>
        </authorList>
    </citation>
    <scope>NUCLEOTIDE SEQUENCE [LARGE SCALE GENOMIC DNA]</scope>
    <source>
        <strain evidence="2">Cayman_51_deep</strain>
    </source>
</reference>
<sequence>MGIMPDEEDNDQDVGNLPLPPLPPGITLPPPPPPPRMGLGDDSIIDEAMDELPSIPLPDDEESTPPSDFQTQWEKRRAADPSLALENNDSMYGHIDRIAKGEIGTLLDRFSDRFGSELDREIIVLRKKQQQDVRSVKPHVELIHPPAGSEDLISQDDTESETDEFSEFFDVVNNLLGDMPEDFIDSFVQSDSFALFQSVGADPSATDEDARREFFLMINAELGDLPEDKINEFVESPGFKLFTRMGEMYGE</sequence>
<proteinExistence type="predicted"/>
<name>A0A2V3HS18_9ARCH</name>
<feature type="region of interest" description="Disordered" evidence="1">
    <location>
        <begin position="1"/>
        <end position="84"/>
    </location>
</feature>
<dbReference type="Proteomes" id="UP000248161">
    <property type="component" value="Unassembled WGS sequence"/>
</dbReference>
<protein>
    <submittedName>
        <fullName evidence="2">Uncharacterized protein</fullName>
    </submittedName>
</protein>
<organism evidence="2 3">
    <name type="scientific">Candidatus Thalassarchaeum betae</name>
    <dbReference type="NCBI Taxonomy" id="2599289"/>
    <lineage>
        <taxon>Archaea</taxon>
        <taxon>Methanobacteriati</taxon>
        <taxon>Thermoplasmatota</taxon>
        <taxon>Candidatus Poseidoniia</taxon>
        <taxon>Candidatus Poseidoniales</taxon>
        <taxon>Candidatus Thalassarchaeaceae</taxon>
        <taxon>Candidatus Thalassarchaeum</taxon>
    </lineage>
</organism>
<comment type="caution">
    <text evidence="2">The sequence shown here is derived from an EMBL/GenBank/DDBJ whole genome shotgun (WGS) entry which is preliminary data.</text>
</comment>
<evidence type="ECO:0000256" key="1">
    <source>
        <dbReference type="SAM" id="MobiDB-lite"/>
    </source>
</evidence>
<gene>
    <name evidence="2" type="ORF">CXX69_02195</name>
</gene>
<evidence type="ECO:0000313" key="3">
    <source>
        <dbReference type="Proteomes" id="UP000248161"/>
    </source>
</evidence>
<dbReference type="EMBL" id="PSPG01000004">
    <property type="protein sequence ID" value="PXF21938.1"/>
    <property type="molecule type" value="Genomic_DNA"/>
</dbReference>
<accession>A0A2V3HS18</accession>
<feature type="compositionally biased region" description="Pro residues" evidence="1">
    <location>
        <begin position="18"/>
        <end position="36"/>
    </location>
</feature>